<dbReference type="InterPro" id="IPR024654">
    <property type="entry name" value="Calcineurin-like_PHP_lpxH"/>
</dbReference>
<dbReference type="Proteomes" id="UP000199095">
    <property type="component" value="Unassembled WGS sequence"/>
</dbReference>
<sequence length="162" mass="18227">MEIVVTGDTHISGNNKELPSRLLTACKEADLIIHTGDWKSIDVYHTLAEYADVKGVYGNVDGDDITAKLPAKQKIEVNGFTIGIVHGHGEKKTTEKRALEAFQGEEPDILIFGHSHIPLLRYFKNTLLLNPGSPTDKRRLPYYSFSILEINNELHTEFVYFT</sequence>
<comment type="similarity">
    <text evidence="1 2">Belongs to the metallophosphoesterase superfamily. YfcE family.</text>
</comment>
<evidence type="ECO:0000256" key="2">
    <source>
        <dbReference type="RuleBase" id="RU362039"/>
    </source>
</evidence>
<dbReference type="Gene3D" id="3.60.21.10">
    <property type="match status" value="1"/>
</dbReference>
<feature type="domain" description="Calcineurin-like phosphoesterase" evidence="3">
    <location>
        <begin position="1"/>
        <end position="152"/>
    </location>
</feature>
<dbReference type="EMBL" id="FOHJ01000005">
    <property type="protein sequence ID" value="SET48809.1"/>
    <property type="molecule type" value="Genomic_DNA"/>
</dbReference>
<dbReference type="InterPro" id="IPR029052">
    <property type="entry name" value="Metallo-depent_PP-like"/>
</dbReference>
<protein>
    <recommendedName>
        <fullName evidence="2">Phosphoesterase</fullName>
        <ecNumber evidence="2">3.1.4.-</ecNumber>
    </recommendedName>
</protein>
<dbReference type="InterPro" id="IPR000979">
    <property type="entry name" value="Phosphodiesterase_MJ0936/Vps29"/>
</dbReference>
<dbReference type="AlphaFoldDB" id="A0A1I0ETD6"/>
<dbReference type="STRING" id="237682.SAMN05421676_10575"/>
<accession>A0A1I0ETD6</accession>
<organism evidence="4 5">
    <name type="scientific">Salinibacillus kushneri</name>
    <dbReference type="NCBI Taxonomy" id="237682"/>
    <lineage>
        <taxon>Bacteria</taxon>
        <taxon>Bacillati</taxon>
        <taxon>Bacillota</taxon>
        <taxon>Bacilli</taxon>
        <taxon>Bacillales</taxon>
        <taxon>Bacillaceae</taxon>
        <taxon>Salinibacillus</taxon>
    </lineage>
</organism>
<dbReference type="OrthoDB" id="9800565at2"/>
<dbReference type="GO" id="GO:0016787">
    <property type="term" value="F:hydrolase activity"/>
    <property type="evidence" value="ECO:0007669"/>
    <property type="project" value="UniProtKB-UniRule"/>
</dbReference>
<comment type="cofactor">
    <cofactor evidence="2">
        <name>a divalent metal cation</name>
        <dbReference type="ChEBI" id="CHEBI:60240"/>
    </cofactor>
</comment>
<evidence type="ECO:0000256" key="1">
    <source>
        <dbReference type="ARBA" id="ARBA00008950"/>
    </source>
</evidence>
<keyword evidence="2" id="KW-0479">Metal-binding</keyword>
<reference evidence="5" key="1">
    <citation type="submission" date="2016-10" db="EMBL/GenBank/DDBJ databases">
        <authorList>
            <person name="Varghese N."/>
            <person name="Submissions S."/>
        </authorList>
    </citation>
    <scope>NUCLEOTIDE SEQUENCE [LARGE SCALE GENOMIC DNA]</scope>
    <source>
        <strain evidence="5">CGMCC 1.3566</strain>
    </source>
</reference>
<proteinExistence type="inferred from homology"/>
<name>A0A1I0ETD6_9BACI</name>
<dbReference type="Pfam" id="PF12850">
    <property type="entry name" value="Metallophos_2"/>
    <property type="match status" value="1"/>
</dbReference>
<evidence type="ECO:0000313" key="5">
    <source>
        <dbReference type="Proteomes" id="UP000199095"/>
    </source>
</evidence>
<evidence type="ECO:0000313" key="4">
    <source>
        <dbReference type="EMBL" id="SET48809.1"/>
    </source>
</evidence>
<dbReference type="EC" id="3.1.4.-" evidence="2"/>
<dbReference type="SUPFAM" id="SSF56300">
    <property type="entry name" value="Metallo-dependent phosphatases"/>
    <property type="match status" value="1"/>
</dbReference>
<evidence type="ECO:0000259" key="3">
    <source>
        <dbReference type="Pfam" id="PF12850"/>
    </source>
</evidence>
<gene>
    <name evidence="4" type="ORF">SAMN05421676_10575</name>
</gene>
<dbReference type="RefSeq" id="WP_093134276.1">
    <property type="nucleotide sequence ID" value="NZ_FOHJ01000005.1"/>
</dbReference>
<dbReference type="GO" id="GO:0046872">
    <property type="term" value="F:metal ion binding"/>
    <property type="evidence" value="ECO:0007669"/>
    <property type="project" value="UniProtKB-KW"/>
</dbReference>
<keyword evidence="5" id="KW-1185">Reference proteome</keyword>
<dbReference type="NCBIfam" id="TIGR00040">
    <property type="entry name" value="yfcE"/>
    <property type="match status" value="1"/>
</dbReference>
<dbReference type="PANTHER" id="PTHR11124">
    <property type="entry name" value="VACUOLAR SORTING PROTEIN VPS29"/>
    <property type="match status" value="1"/>
</dbReference>